<dbReference type="EC" id="4.3.2.10" evidence="10"/>
<evidence type="ECO:0000256" key="5">
    <source>
        <dbReference type="ARBA" id="ARBA00022962"/>
    </source>
</evidence>
<dbReference type="PANTHER" id="PTHR42701:SF1">
    <property type="entry name" value="IMIDAZOLE GLYCEROL PHOSPHATE SYNTHASE SUBUNIT HISH"/>
    <property type="match status" value="1"/>
</dbReference>
<proteinExistence type="inferred from homology"/>
<keyword evidence="14" id="KW-1185">Reference proteome</keyword>
<protein>
    <recommendedName>
        <fullName evidence="10">Imidazole glycerol phosphate synthase subunit HisH</fullName>
        <ecNumber evidence="10">4.3.2.10</ecNumber>
    </recommendedName>
    <alternativeName>
        <fullName evidence="10">IGP synthase glutaminase subunit</fullName>
        <ecNumber evidence="10">3.5.1.2</ecNumber>
    </alternativeName>
    <alternativeName>
        <fullName evidence="10">IGP synthase subunit HisH</fullName>
    </alternativeName>
    <alternativeName>
        <fullName evidence="10">ImGP synthase subunit HisH</fullName>
        <shortName evidence="10">IGPS subunit HisH</shortName>
    </alternativeName>
</protein>
<dbReference type="Proteomes" id="UP000237351">
    <property type="component" value="Chromosome"/>
</dbReference>
<dbReference type="KEGG" id="naf:GQ61_06850"/>
<feature type="active site" evidence="10 11">
    <location>
        <position position="191"/>
    </location>
</feature>
<evidence type="ECO:0000256" key="2">
    <source>
        <dbReference type="ARBA" id="ARBA00011152"/>
    </source>
</evidence>
<dbReference type="GO" id="GO:0005737">
    <property type="term" value="C:cytoplasm"/>
    <property type="evidence" value="ECO:0007669"/>
    <property type="project" value="UniProtKB-SubCell"/>
</dbReference>
<comment type="subunit">
    <text evidence="2 10">Heterodimer of HisH and HisF.</text>
</comment>
<comment type="function">
    <text evidence="10">IGPS catalyzes the conversion of PRFAR and glutamine to IGP, AICAR and glutamate. The HisH subunit catalyzes the hydrolysis of glutamine to glutamate and ammonia as part of the synthesis of IGP and AICAR. The resulting ammonia molecule is channeled to the active site of HisF.</text>
</comment>
<comment type="catalytic activity">
    <reaction evidence="8 10">
        <text>5-[(5-phospho-1-deoxy-D-ribulos-1-ylimino)methylamino]-1-(5-phospho-beta-D-ribosyl)imidazole-4-carboxamide + L-glutamine = D-erythro-1-(imidazol-4-yl)glycerol 3-phosphate + 5-amino-1-(5-phospho-beta-D-ribosyl)imidazole-4-carboxamide + L-glutamate + H(+)</text>
        <dbReference type="Rhea" id="RHEA:24793"/>
        <dbReference type="ChEBI" id="CHEBI:15378"/>
        <dbReference type="ChEBI" id="CHEBI:29985"/>
        <dbReference type="ChEBI" id="CHEBI:58278"/>
        <dbReference type="ChEBI" id="CHEBI:58359"/>
        <dbReference type="ChEBI" id="CHEBI:58475"/>
        <dbReference type="ChEBI" id="CHEBI:58525"/>
        <dbReference type="EC" id="4.3.2.10"/>
    </reaction>
</comment>
<keyword evidence="3 10" id="KW-0028">Amino-acid biosynthesis</keyword>
<reference evidence="13 14" key="1">
    <citation type="submission" date="2014-06" db="EMBL/GenBank/DDBJ databases">
        <title>The genome of the endonuclear symbiont Nucleicultrix amoebiphila.</title>
        <authorList>
            <person name="Schulz F."/>
            <person name="Horn M."/>
        </authorList>
    </citation>
    <scope>NUCLEOTIDE SEQUENCE [LARGE SCALE GENOMIC DNA]</scope>
    <source>
        <strain evidence="13 14">FS5</strain>
    </source>
</reference>
<dbReference type="Pfam" id="PF00117">
    <property type="entry name" value="GATase"/>
    <property type="match status" value="1"/>
</dbReference>
<accession>A0A1W6N5C0</accession>
<dbReference type="GO" id="GO:0004359">
    <property type="term" value="F:glutaminase activity"/>
    <property type="evidence" value="ECO:0007669"/>
    <property type="project" value="UniProtKB-EC"/>
</dbReference>
<dbReference type="CDD" id="cd01748">
    <property type="entry name" value="GATase1_IGP_Synthase"/>
    <property type="match status" value="1"/>
</dbReference>
<keyword evidence="4 10" id="KW-0378">Hydrolase</keyword>
<evidence type="ECO:0000256" key="1">
    <source>
        <dbReference type="ARBA" id="ARBA00005091"/>
    </source>
</evidence>
<keyword evidence="7 10" id="KW-0456">Lyase</keyword>
<evidence type="ECO:0000256" key="6">
    <source>
        <dbReference type="ARBA" id="ARBA00023102"/>
    </source>
</evidence>
<dbReference type="InterPro" id="IPR029062">
    <property type="entry name" value="Class_I_gatase-like"/>
</dbReference>
<evidence type="ECO:0000256" key="4">
    <source>
        <dbReference type="ARBA" id="ARBA00022801"/>
    </source>
</evidence>
<evidence type="ECO:0000256" key="8">
    <source>
        <dbReference type="ARBA" id="ARBA00047838"/>
    </source>
</evidence>
<evidence type="ECO:0000256" key="11">
    <source>
        <dbReference type="PIRSR" id="PIRSR000495-1"/>
    </source>
</evidence>
<organism evidence="13 14">
    <name type="scientific">Candidatus Nucleicultrix amoebiphila FS5</name>
    <dbReference type="NCBI Taxonomy" id="1414854"/>
    <lineage>
        <taxon>Bacteria</taxon>
        <taxon>Pseudomonadati</taxon>
        <taxon>Pseudomonadota</taxon>
        <taxon>Alphaproteobacteria</taxon>
        <taxon>Holosporales</taxon>
        <taxon>Candidatus Nucleicultricaceae</taxon>
        <taxon>Candidatus Nucleicultrix</taxon>
    </lineage>
</organism>
<feature type="active site" evidence="10 11">
    <location>
        <position position="189"/>
    </location>
</feature>
<evidence type="ECO:0000256" key="7">
    <source>
        <dbReference type="ARBA" id="ARBA00023239"/>
    </source>
</evidence>
<comment type="subcellular location">
    <subcellularLocation>
        <location evidence="10">Cytoplasm</location>
    </subcellularLocation>
</comment>
<dbReference type="EC" id="3.5.1.2" evidence="10"/>
<sequence>MKKISIIDYSIGNLHSVVKAFSYIGADAYLITDPVDVANADRLILPGVGSFGQCIKTLNEKGFSEGILKFIEKERPLLGICVGMQLLFSKSFEQGEFNGLDIISGSVHRIGSSESATSVKVPHVGWKRLANSQDIPLLNDVDPKESFYFTHSYNAQVCDPEAKVAITHYSNNKITALVKKNSTLGCQFHPEKSRAAGLKVLNNFLNL</sequence>
<dbReference type="InterPro" id="IPR010139">
    <property type="entry name" value="Imidazole-glycPsynth_HisH"/>
</dbReference>
<evidence type="ECO:0000259" key="12">
    <source>
        <dbReference type="Pfam" id="PF00117"/>
    </source>
</evidence>
<dbReference type="GO" id="GO:0016829">
    <property type="term" value="F:lyase activity"/>
    <property type="evidence" value="ECO:0007669"/>
    <property type="project" value="UniProtKB-KW"/>
</dbReference>
<dbReference type="NCBIfam" id="TIGR01855">
    <property type="entry name" value="IMP_synth_hisH"/>
    <property type="match status" value="1"/>
</dbReference>
<evidence type="ECO:0000313" key="13">
    <source>
        <dbReference type="EMBL" id="ARN85053.1"/>
    </source>
</evidence>
<keyword evidence="10" id="KW-0963">Cytoplasm</keyword>
<dbReference type="GO" id="GO:0000107">
    <property type="term" value="F:imidazoleglycerol-phosphate synthase activity"/>
    <property type="evidence" value="ECO:0007669"/>
    <property type="project" value="UniProtKB-UniRule"/>
</dbReference>
<dbReference type="PROSITE" id="PS51273">
    <property type="entry name" value="GATASE_TYPE_1"/>
    <property type="match status" value="1"/>
</dbReference>
<dbReference type="Gene3D" id="3.40.50.880">
    <property type="match status" value="1"/>
</dbReference>
<gene>
    <name evidence="10" type="primary">hisH</name>
    <name evidence="13" type="ORF">GQ61_06850</name>
</gene>
<comment type="catalytic activity">
    <reaction evidence="9 10">
        <text>L-glutamine + H2O = L-glutamate + NH4(+)</text>
        <dbReference type="Rhea" id="RHEA:15889"/>
        <dbReference type="ChEBI" id="CHEBI:15377"/>
        <dbReference type="ChEBI" id="CHEBI:28938"/>
        <dbReference type="ChEBI" id="CHEBI:29985"/>
        <dbReference type="ChEBI" id="CHEBI:58359"/>
        <dbReference type="EC" id="3.5.1.2"/>
    </reaction>
</comment>
<keyword evidence="5 10" id="KW-0315">Glutamine amidotransferase</keyword>
<dbReference type="AlphaFoldDB" id="A0A1W6N5C0"/>
<dbReference type="SUPFAM" id="SSF52317">
    <property type="entry name" value="Class I glutamine amidotransferase-like"/>
    <property type="match status" value="1"/>
</dbReference>
<dbReference type="PIRSF" id="PIRSF000495">
    <property type="entry name" value="Amidotransf_hisH"/>
    <property type="match status" value="1"/>
</dbReference>
<keyword evidence="6 10" id="KW-0368">Histidine biosynthesis</keyword>
<feature type="active site" description="Nucleophile" evidence="10 11">
    <location>
        <position position="81"/>
    </location>
</feature>
<evidence type="ECO:0000256" key="10">
    <source>
        <dbReference type="HAMAP-Rule" id="MF_00278"/>
    </source>
</evidence>
<dbReference type="RefSeq" id="WP_198157299.1">
    <property type="nucleotide sequence ID" value="NZ_CP008743.1"/>
</dbReference>
<evidence type="ECO:0000256" key="3">
    <source>
        <dbReference type="ARBA" id="ARBA00022605"/>
    </source>
</evidence>
<dbReference type="GO" id="GO:0000105">
    <property type="term" value="P:L-histidine biosynthetic process"/>
    <property type="evidence" value="ECO:0007669"/>
    <property type="project" value="UniProtKB-UniRule"/>
</dbReference>
<dbReference type="PANTHER" id="PTHR42701">
    <property type="entry name" value="IMIDAZOLE GLYCEROL PHOSPHATE SYNTHASE SUBUNIT HISH"/>
    <property type="match status" value="1"/>
</dbReference>
<dbReference type="STRING" id="1414854.GQ61_06850"/>
<feature type="domain" description="Glutamine amidotransferase" evidence="12">
    <location>
        <begin position="6"/>
        <end position="205"/>
    </location>
</feature>
<comment type="pathway">
    <text evidence="1 10">Amino-acid biosynthesis; L-histidine biosynthesis; L-histidine from 5-phospho-alpha-D-ribose 1-diphosphate: step 5/9.</text>
</comment>
<evidence type="ECO:0000313" key="14">
    <source>
        <dbReference type="Proteomes" id="UP000237351"/>
    </source>
</evidence>
<dbReference type="InterPro" id="IPR017926">
    <property type="entry name" value="GATASE"/>
</dbReference>
<dbReference type="EMBL" id="CP008743">
    <property type="protein sequence ID" value="ARN85053.1"/>
    <property type="molecule type" value="Genomic_DNA"/>
</dbReference>
<evidence type="ECO:0000256" key="9">
    <source>
        <dbReference type="ARBA" id="ARBA00049534"/>
    </source>
</evidence>
<dbReference type="HAMAP" id="MF_00278">
    <property type="entry name" value="HisH"/>
    <property type="match status" value="1"/>
</dbReference>
<dbReference type="UniPathway" id="UPA00031">
    <property type="reaction ID" value="UER00010"/>
</dbReference>
<name>A0A1W6N5C0_9PROT</name>